<keyword evidence="2" id="KW-1185">Reference proteome</keyword>
<organism evidence="1 2">
    <name type="scientific">Rhizobium setariae</name>
    <dbReference type="NCBI Taxonomy" id="2801340"/>
    <lineage>
        <taxon>Bacteria</taxon>
        <taxon>Pseudomonadati</taxon>
        <taxon>Pseudomonadota</taxon>
        <taxon>Alphaproteobacteria</taxon>
        <taxon>Hyphomicrobiales</taxon>
        <taxon>Rhizobiaceae</taxon>
        <taxon>Rhizobium/Agrobacterium group</taxon>
        <taxon>Rhizobium</taxon>
    </lineage>
</organism>
<dbReference type="EMBL" id="JAEQNC010000006">
    <property type="protein sequence ID" value="MBL0373014.1"/>
    <property type="molecule type" value="Genomic_DNA"/>
</dbReference>
<dbReference type="InterPro" id="IPR015813">
    <property type="entry name" value="Pyrv/PenolPyrv_kinase-like_dom"/>
</dbReference>
<evidence type="ECO:0000313" key="1">
    <source>
        <dbReference type="EMBL" id="MBL0373014.1"/>
    </source>
</evidence>
<dbReference type="SUPFAM" id="SSF51621">
    <property type="entry name" value="Phosphoenolpyruvate/pyruvate domain"/>
    <property type="match status" value="1"/>
</dbReference>
<comment type="caution">
    <text evidence="1">The sequence shown here is derived from an EMBL/GenBank/DDBJ whole genome shotgun (WGS) entry which is preliminary data.</text>
</comment>
<dbReference type="RefSeq" id="WP_201658698.1">
    <property type="nucleotide sequence ID" value="NZ_JAEQNC010000006.1"/>
</dbReference>
<dbReference type="InterPro" id="IPR040442">
    <property type="entry name" value="Pyrv_kinase-like_dom_sf"/>
</dbReference>
<protein>
    <submittedName>
        <fullName evidence="1">Uncharacterized protein</fullName>
    </submittedName>
</protein>
<sequence>MVKAVHILTYVDEGASFFARSAVPVVSARDTVSLQALELGGAQAVVLTDCQGGDDLQACDVALAVLEARLGLRDGAIRIIASIADSARGLMRATSLEGKSARLAGLCWNRASFAHDMGGSMADDIGELARMQVAISARSLGVFAYDSAKGAINEDFRRHSAALGFQGAVISDGPP</sequence>
<reference evidence="1" key="1">
    <citation type="submission" date="2021-01" db="EMBL/GenBank/DDBJ databases">
        <title>Rhizobium sp. strain KVB221 16S ribosomal RNA gene Genome sequencing and assembly.</title>
        <authorList>
            <person name="Kang M."/>
        </authorList>
    </citation>
    <scope>NUCLEOTIDE SEQUENCE</scope>
    <source>
        <strain evidence="1">KVB221</strain>
    </source>
</reference>
<dbReference type="GO" id="GO:0003824">
    <property type="term" value="F:catalytic activity"/>
    <property type="evidence" value="ECO:0007669"/>
    <property type="project" value="InterPro"/>
</dbReference>
<gene>
    <name evidence="1" type="ORF">JJB09_13345</name>
</gene>
<dbReference type="Proteomes" id="UP000633219">
    <property type="component" value="Unassembled WGS sequence"/>
</dbReference>
<dbReference type="Gene3D" id="3.20.20.60">
    <property type="entry name" value="Phosphoenolpyruvate-binding domains"/>
    <property type="match status" value="1"/>
</dbReference>
<proteinExistence type="predicted"/>
<name>A0A937CPB7_9HYPH</name>
<dbReference type="AlphaFoldDB" id="A0A937CPB7"/>
<accession>A0A937CPB7</accession>
<evidence type="ECO:0000313" key="2">
    <source>
        <dbReference type="Proteomes" id="UP000633219"/>
    </source>
</evidence>